<feature type="compositionally biased region" description="Low complexity" evidence="1">
    <location>
        <begin position="123"/>
        <end position="140"/>
    </location>
</feature>
<reference evidence="2" key="1">
    <citation type="submission" date="2022-11" db="EMBL/GenBank/DDBJ databases">
        <authorList>
            <person name="Kikuchi T."/>
        </authorList>
    </citation>
    <scope>NUCLEOTIDE SEQUENCE</scope>
    <source>
        <strain evidence="2">PS1010</strain>
    </source>
</reference>
<evidence type="ECO:0000256" key="1">
    <source>
        <dbReference type="SAM" id="MobiDB-lite"/>
    </source>
</evidence>
<protein>
    <submittedName>
        <fullName evidence="2">Uncharacterized protein</fullName>
    </submittedName>
</protein>
<sequence length="186" mass="19964">MFRRHCRSSSSSSSSSSESDRCRRPYMPPPQPFMQPPMGTPYMAQQPQQPYIGRGVAPSAYPVAPPPPQSGPYLNQPPAIGSGIAPSSGIYINQQQPQQQFGNSLGASPGSPYFRPPIGQGVQPNPYGQQQFGQQFGQQPGPAPYISNQPQNYPQPNTLGQAGAPSTFARSPPTYGAYGSSYPRGY</sequence>
<dbReference type="EMBL" id="CANHGI010000006">
    <property type="protein sequence ID" value="CAI5455089.1"/>
    <property type="molecule type" value="Genomic_DNA"/>
</dbReference>
<keyword evidence="3" id="KW-1185">Reference proteome</keyword>
<proteinExistence type="predicted"/>
<feature type="compositionally biased region" description="Pro residues" evidence="1">
    <location>
        <begin position="26"/>
        <end position="39"/>
    </location>
</feature>
<evidence type="ECO:0000313" key="2">
    <source>
        <dbReference type="EMBL" id="CAI5455089.1"/>
    </source>
</evidence>
<feature type="compositionally biased region" description="Polar residues" evidence="1">
    <location>
        <begin position="146"/>
        <end position="160"/>
    </location>
</feature>
<organism evidence="2 3">
    <name type="scientific">Caenorhabditis angaria</name>
    <dbReference type="NCBI Taxonomy" id="860376"/>
    <lineage>
        <taxon>Eukaryota</taxon>
        <taxon>Metazoa</taxon>
        <taxon>Ecdysozoa</taxon>
        <taxon>Nematoda</taxon>
        <taxon>Chromadorea</taxon>
        <taxon>Rhabditida</taxon>
        <taxon>Rhabditina</taxon>
        <taxon>Rhabditomorpha</taxon>
        <taxon>Rhabditoidea</taxon>
        <taxon>Rhabditidae</taxon>
        <taxon>Peloderinae</taxon>
        <taxon>Caenorhabditis</taxon>
    </lineage>
</organism>
<dbReference type="AlphaFoldDB" id="A0A9P1IZ68"/>
<accession>A0A9P1IZ68</accession>
<feature type="compositionally biased region" description="Low complexity" evidence="1">
    <location>
        <begin position="8"/>
        <end position="17"/>
    </location>
</feature>
<comment type="caution">
    <text evidence="2">The sequence shown here is derived from an EMBL/GenBank/DDBJ whole genome shotgun (WGS) entry which is preliminary data.</text>
</comment>
<feature type="region of interest" description="Disordered" evidence="1">
    <location>
        <begin position="1"/>
        <end position="186"/>
    </location>
</feature>
<evidence type="ECO:0000313" key="3">
    <source>
        <dbReference type="Proteomes" id="UP001152747"/>
    </source>
</evidence>
<name>A0A9P1IZ68_9PELO</name>
<gene>
    <name evidence="2" type="ORF">CAMP_LOCUS17726</name>
</gene>
<dbReference type="Proteomes" id="UP001152747">
    <property type="component" value="Unassembled WGS sequence"/>
</dbReference>